<dbReference type="EMBL" id="MAUJ01000001">
    <property type="protein sequence ID" value="OCQ22517.1"/>
    <property type="molecule type" value="Genomic_DNA"/>
</dbReference>
<dbReference type="Proteomes" id="UP000093366">
    <property type="component" value="Unassembled WGS sequence"/>
</dbReference>
<reference evidence="2" key="1">
    <citation type="submission" date="2016-07" db="EMBL/GenBank/DDBJ databases">
        <authorList>
            <person name="Florea S."/>
            <person name="Webb J.S."/>
            <person name="Jaromczyk J."/>
            <person name="Schardl C.L."/>
        </authorList>
    </citation>
    <scope>NUCLEOTIDE SEQUENCE [LARGE SCALE GENOMIC DNA]</scope>
    <source>
        <strain evidence="2">IPB1</strain>
    </source>
</reference>
<dbReference type="AlphaFoldDB" id="A0A1C0TT59"/>
<gene>
    <name evidence="1" type="ORF">A7985_00695</name>
</gene>
<sequence>MVLKQNIVNFKVKIVLLFALSLFNYSAYALSLADVSRITQQVNALSSQPDKGLDQIPQLVTQLNALEAEYQNERLKDNANLGELEKVNTSILSTKLRLSNHVYEQRLYSALQNSMIELASETSTAAIAHKSFALNIFIAGPSSQSKQYFTRYLNDEMAGGFKLREAILYFTFHPNNDVEKHIKLLASEKVHPIFRGPASWVFGKLSSKDDSVAIAQLTRALNQSILDNYGFETKILGVLGLAEVASLDYFKANFTSVGLDKNLQNLGVRYITFKRANAVKKQALIVNTYASEMNHYERAEAIAFILENNLKDVLKQLKLLVDSDKGLIVEQELSKVANILGYSISGSADNPIISIK</sequence>
<proteinExistence type="predicted"/>
<organism evidence="1 2">
    <name type="scientific">Pseudoalteromonas luteoviolacea</name>
    <dbReference type="NCBI Taxonomy" id="43657"/>
    <lineage>
        <taxon>Bacteria</taxon>
        <taxon>Pseudomonadati</taxon>
        <taxon>Pseudomonadota</taxon>
        <taxon>Gammaproteobacteria</taxon>
        <taxon>Alteromonadales</taxon>
        <taxon>Pseudoalteromonadaceae</taxon>
        <taxon>Pseudoalteromonas</taxon>
    </lineage>
</organism>
<name>A0A1C0TT59_9GAMM</name>
<accession>A0A1C0TT59</accession>
<dbReference type="OrthoDB" id="6309453at2"/>
<comment type="caution">
    <text evidence="1">The sequence shown here is derived from an EMBL/GenBank/DDBJ whole genome shotgun (WGS) entry which is preliminary data.</text>
</comment>
<evidence type="ECO:0000313" key="2">
    <source>
        <dbReference type="Proteomes" id="UP000093366"/>
    </source>
</evidence>
<evidence type="ECO:0000313" key="1">
    <source>
        <dbReference type="EMBL" id="OCQ22517.1"/>
    </source>
</evidence>
<protein>
    <submittedName>
        <fullName evidence="1">Uncharacterized protein</fullName>
    </submittedName>
</protein>
<dbReference type="RefSeq" id="WP_065788531.1">
    <property type="nucleotide sequence ID" value="NZ_MAUJ01000001.1"/>
</dbReference>